<dbReference type="Pfam" id="PF20151">
    <property type="entry name" value="DUF6533"/>
    <property type="match status" value="1"/>
</dbReference>
<gene>
    <name evidence="3" type="ORF">PUNSTDRAFT_138243</name>
</gene>
<dbReference type="OrthoDB" id="3350812at2759"/>
<dbReference type="HOGENOM" id="CLU_035509_11_3_1"/>
<dbReference type="RefSeq" id="XP_007387986.1">
    <property type="nucleotide sequence ID" value="XM_007387924.1"/>
</dbReference>
<name>R7S2Y7_PUNST</name>
<dbReference type="KEGG" id="psq:PUNSTDRAFT_138243"/>
<dbReference type="EMBL" id="JH687553">
    <property type="protein sequence ID" value="EIN04593.1"/>
    <property type="molecule type" value="Genomic_DNA"/>
</dbReference>
<evidence type="ECO:0000256" key="1">
    <source>
        <dbReference type="SAM" id="Phobius"/>
    </source>
</evidence>
<dbReference type="OMA" id="LARYITW"/>
<proteinExistence type="predicted"/>
<organism evidence="3 4">
    <name type="scientific">Punctularia strigosozonata (strain HHB-11173)</name>
    <name type="common">White-rot fungus</name>
    <dbReference type="NCBI Taxonomy" id="741275"/>
    <lineage>
        <taxon>Eukaryota</taxon>
        <taxon>Fungi</taxon>
        <taxon>Dikarya</taxon>
        <taxon>Basidiomycota</taxon>
        <taxon>Agaricomycotina</taxon>
        <taxon>Agaricomycetes</taxon>
        <taxon>Corticiales</taxon>
        <taxon>Punctulariaceae</taxon>
        <taxon>Punctularia</taxon>
    </lineage>
</organism>
<keyword evidence="1" id="KW-0812">Transmembrane</keyword>
<dbReference type="InterPro" id="IPR045340">
    <property type="entry name" value="DUF6533"/>
</dbReference>
<dbReference type="GeneID" id="18880032"/>
<dbReference type="eggNOG" id="ENOG502SUNE">
    <property type="taxonomic scope" value="Eukaryota"/>
</dbReference>
<evidence type="ECO:0000259" key="2">
    <source>
        <dbReference type="Pfam" id="PF20151"/>
    </source>
</evidence>
<dbReference type="AlphaFoldDB" id="R7S2Y7"/>
<feature type="transmembrane region" description="Helical" evidence="1">
    <location>
        <begin position="252"/>
        <end position="274"/>
    </location>
</feature>
<feature type="transmembrane region" description="Helical" evidence="1">
    <location>
        <begin position="134"/>
        <end position="154"/>
    </location>
</feature>
<keyword evidence="1" id="KW-1133">Transmembrane helix</keyword>
<sequence>MGDVVLDPVRLQVVRYMQVASATLLVTDWLATSLDEIQYIWFTNWGATKILFLLSRYSPFLDTPLNLIYYISPSITPKGCLTNYRISTCPSPSSYRRGSGFDDIDLGSTGVGMGIAELILLMRTYAIYDCSRKVLISLGILWIIWTTGNIPLIYKFTQSLVYEDPPASISFIPGCYLTDGSPVIFATFASLLVIETDVTSSTDVYATARSGLRNPLLKVLYRDGIFFFVILALCSLAQVLMLVTGPREYLDLFDTCAPFTFASSGFGLNGFFFFPRSSLLRVLHSILCCRILLNIRMAGAPTPYSTFSHALVPSTAEGTADAVLDTRFTTTGLARTIVDPEPYDGAWTGGFAGYDDVPLALLQGSEARGTRPSGSGMALAGR</sequence>
<protein>
    <recommendedName>
        <fullName evidence="2">DUF6533 domain-containing protein</fullName>
    </recommendedName>
</protein>
<dbReference type="Proteomes" id="UP000054196">
    <property type="component" value="Unassembled WGS sequence"/>
</dbReference>
<accession>R7S2Y7</accession>
<reference evidence="4" key="1">
    <citation type="journal article" date="2012" name="Science">
        <title>The Paleozoic origin of enzymatic lignin decomposition reconstructed from 31 fungal genomes.</title>
        <authorList>
            <person name="Floudas D."/>
            <person name="Binder M."/>
            <person name="Riley R."/>
            <person name="Barry K."/>
            <person name="Blanchette R.A."/>
            <person name="Henrissat B."/>
            <person name="Martinez A.T."/>
            <person name="Otillar R."/>
            <person name="Spatafora J.W."/>
            <person name="Yadav J.S."/>
            <person name="Aerts A."/>
            <person name="Benoit I."/>
            <person name="Boyd A."/>
            <person name="Carlson A."/>
            <person name="Copeland A."/>
            <person name="Coutinho P.M."/>
            <person name="de Vries R.P."/>
            <person name="Ferreira P."/>
            <person name="Findley K."/>
            <person name="Foster B."/>
            <person name="Gaskell J."/>
            <person name="Glotzer D."/>
            <person name="Gorecki P."/>
            <person name="Heitman J."/>
            <person name="Hesse C."/>
            <person name="Hori C."/>
            <person name="Igarashi K."/>
            <person name="Jurgens J.A."/>
            <person name="Kallen N."/>
            <person name="Kersten P."/>
            <person name="Kohler A."/>
            <person name="Kuees U."/>
            <person name="Kumar T.K.A."/>
            <person name="Kuo A."/>
            <person name="LaButti K."/>
            <person name="Larrondo L.F."/>
            <person name="Lindquist E."/>
            <person name="Ling A."/>
            <person name="Lombard V."/>
            <person name="Lucas S."/>
            <person name="Lundell T."/>
            <person name="Martin R."/>
            <person name="McLaughlin D.J."/>
            <person name="Morgenstern I."/>
            <person name="Morin E."/>
            <person name="Murat C."/>
            <person name="Nagy L.G."/>
            <person name="Nolan M."/>
            <person name="Ohm R.A."/>
            <person name="Patyshakuliyeva A."/>
            <person name="Rokas A."/>
            <person name="Ruiz-Duenas F.J."/>
            <person name="Sabat G."/>
            <person name="Salamov A."/>
            <person name="Samejima M."/>
            <person name="Schmutz J."/>
            <person name="Slot J.C."/>
            <person name="St John F."/>
            <person name="Stenlid J."/>
            <person name="Sun H."/>
            <person name="Sun S."/>
            <person name="Syed K."/>
            <person name="Tsang A."/>
            <person name="Wiebenga A."/>
            <person name="Young D."/>
            <person name="Pisabarro A."/>
            <person name="Eastwood D.C."/>
            <person name="Martin F."/>
            <person name="Cullen D."/>
            <person name="Grigoriev I.V."/>
            <person name="Hibbett D.S."/>
        </authorList>
    </citation>
    <scope>NUCLEOTIDE SEQUENCE [LARGE SCALE GENOMIC DNA]</scope>
    <source>
        <strain evidence="4">HHB-11173 SS5</strain>
    </source>
</reference>
<keyword evidence="1" id="KW-0472">Membrane</keyword>
<evidence type="ECO:0000313" key="3">
    <source>
        <dbReference type="EMBL" id="EIN04593.1"/>
    </source>
</evidence>
<feature type="transmembrane region" description="Helical" evidence="1">
    <location>
        <begin position="219"/>
        <end position="240"/>
    </location>
</feature>
<feature type="domain" description="DUF6533" evidence="2">
    <location>
        <begin position="16"/>
        <end position="61"/>
    </location>
</feature>
<keyword evidence="4" id="KW-1185">Reference proteome</keyword>
<evidence type="ECO:0000313" key="4">
    <source>
        <dbReference type="Proteomes" id="UP000054196"/>
    </source>
</evidence>